<feature type="transmembrane region" description="Helical" evidence="8">
    <location>
        <begin position="165"/>
        <end position="190"/>
    </location>
</feature>
<dbReference type="GO" id="GO:0045436">
    <property type="term" value="F:lycopene beta cyclase activity"/>
    <property type="evidence" value="ECO:0007669"/>
    <property type="project" value="UniProtKB-ARBA"/>
</dbReference>
<dbReference type="Pfam" id="PF18916">
    <property type="entry name" value="Lycopene_cyc"/>
    <property type="match status" value="2"/>
</dbReference>
<name>A0A897N0A2_9EURY</name>
<accession>A0A897N0A2</accession>
<keyword evidence="7" id="KW-0413">Isomerase</keyword>
<comment type="subcellular location">
    <subcellularLocation>
        <location evidence="1">Membrane</location>
        <topology evidence="1">Multi-pass membrane protein</topology>
    </subcellularLocation>
</comment>
<dbReference type="Proteomes" id="UP000663586">
    <property type="component" value="Chromosome"/>
</dbReference>
<dbReference type="InterPro" id="IPR017825">
    <property type="entry name" value="Lycopene_cyclase_dom"/>
</dbReference>
<organism evidence="10 11">
    <name type="scientific">Natranaeroarchaeum sulfidigenes</name>
    <dbReference type="NCBI Taxonomy" id="2784880"/>
    <lineage>
        <taxon>Archaea</taxon>
        <taxon>Methanobacteriati</taxon>
        <taxon>Methanobacteriota</taxon>
        <taxon>Stenosarchaea group</taxon>
        <taxon>Halobacteria</taxon>
        <taxon>Halobacteriales</taxon>
        <taxon>Natronoarchaeaceae</taxon>
        <taxon>Natranaeroarchaeum</taxon>
    </lineage>
</organism>
<feature type="domain" description="Lycopene cyclase" evidence="9">
    <location>
        <begin position="134"/>
        <end position="216"/>
    </location>
</feature>
<feature type="transmembrane region" description="Helical" evidence="8">
    <location>
        <begin position="210"/>
        <end position="230"/>
    </location>
</feature>
<dbReference type="GO" id="GO:0016872">
    <property type="term" value="F:intramolecular lyase activity"/>
    <property type="evidence" value="ECO:0007669"/>
    <property type="project" value="InterPro"/>
</dbReference>
<evidence type="ECO:0000256" key="3">
    <source>
        <dbReference type="ARBA" id="ARBA00022692"/>
    </source>
</evidence>
<gene>
    <name evidence="10" type="ORF">AArcS_2590</name>
</gene>
<dbReference type="EMBL" id="CP064786">
    <property type="protein sequence ID" value="QSG03786.1"/>
    <property type="molecule type" value="Genomic_DNA"/>
</dbReference>
<sequence length="255" mass="28820">MEFHLVFILPPLLVLGWFAWRRDDASWGRAPLSGLAIMLFLAVVYTTPWTNVMIPRGVWWYGDGAVLGTIWYTPIEEYLFFILQPILTAFWLFQFLTVEDRSLLIPLSHRLAGAAGGLAICVLGYFLMGTTSTFYLGSLLFWAGPILAIQWAFGITYLIKEVPRLLAVALVVPTLYLWTVDRIAIGLGIWSISETHTIGLSLLGLPVEEALFFFLTNVFLVQGIVLYMWLLDRPYEFAGVGWFSERAQAVDSERA</sequence>
<evidence type="ECO:0000256" key="4">
    <source>
        <dbReference type="ARBA" id="ARBA00022746"/>
    </source>
</evidence>
<feature type="transmembrane region" description="Helical" evidence="8">
    <location>
        <begin position="110"/>
        <end position="128"/>
    </location>
</feature>
<protein>
    <submittedName>
        <fullName evidence="10">Lycopene cyclase family protein</fullName>
    </submittedName>
</protein>
<dbReference type="GO" id="GO:0016117">
    <property type="term" value="P:carotenoid biosynthetic process"/>
    <property type="evidence" value="ECO:0007669"/>
    <property type="project" value="UniProtKB-KW"/>
</dbReference>
<evidence type="ECO:0000256" key="2">
    <source>
        <dbReference type="ARBA" id="ARBA00004829"/>
    </source>
</evidence>
<feature type="transmembrane region" description="Helical" evidence="8">
    <location>
        <begin position="134"/>
        <end position="153"/>
    </location>
</feature>
<evidence type="ECO:0000256" key="5">
    <source>
        <dbReference type="ARBA" id="ARBA00022989"/>
    </source>
</evidence>
<keyword evidence="5 8" id="KW-1133">Transmembrane helix</keyword>
<evidence type="ECO:0000313" key="11">
    <source>
        <dbReference type="Proteomes" id="UP000663586"/>
    </source>
</evidence>
<keyword evidence="4" id="KW-0125">Carotenoid biosynthesis</keyword>
<evidence type="ECO:0000256" key="8">
    <source>
        <dbReference type="SAM" id="Phobius"/>
    </source>
</evidence>
<evidence type="ECO:0000259" key="9">
    <source>
        <dbReference type="Pfam" id="PF18916"/>
    </source>
</evidence>
<reference evidence="10" key="1">
    <citation type="submission" date="2020-11" db="EMBL/GenBank/DDBJ databases">
        <title>Carbohydrate-dependent, anaerobic sulfur respiration: A novel catabolism in halophilic archaea.</title>
        <authorList>
            <person name="Sorokin D.Y."/>
            <person name="Messina E."/>
            <person name="Smedile F."/>
            <person name="La Cono V."/>
            <person name="Hallsworth J.E."/>
            <person name="Yakimov M.M."/>
        </authorList>
    </citation>
    <scope>NUCLEOTIDE SEQUENCE</scope>
    <source>
        <strain evidence="10">AArc-S</strain>
    </source>
</reference>
<feature type="transmembrane region" description="Helical" evidence="8">
    <location>
        <begin position="31"/>
        <end position="50"/>
    </location>
</feature>
<feature type="transmembrane region" description="Helical" evidence="8">
    <location>
        <begin position="57"/>
        <end position="73"/>
    </location>
</feature>
<proteinExistence type="predicted"/>
<keyword evidence="11" id="KW-1185">Reference proteome</keyword>
<feature type="transmembrane region" description="Helical" evidence="8">
    <location>
        <begin position="79"/>
        <end position="98"/>
    </location>
</feature>
<dbReference type="GO" id="GO:0016020">
    <property type="term" value="C:membrane"/>
    <property type="evidence" value="ECO:0007669"/>
    <property type="project" value="UniProtKB-SubCell"/>
</dbReference>
<evidence type="ECO:0000256" key="7">
    <source>
        <dbReference type="ARBA" id="ARBA00023235"/>
    </source>
</evidence>
<dbReference type="KEGG" id="hara:AArcS_2590"/>
<dbReference type="NCBIfam" id="TIGR03462">
    <property type="entry name" value="CarR_dom_SF"/>
    <property type="match status" value="2"/>
</dbReference>
<keyword evidence="6 8" id="KW-0472">Membrane</keyword>
<evidence type="ECO:0000313" key="10">
    <source>
        <dbReference type="EMBL" id="QSG03786.1"/>
    </source>
</evidence>
<evidence type="ECO:0000256" key="6">
    <source>
        <dbReference type="ARBA" id="ARBA00023136"/>
    </source>
</evidence>
<feature type="domain" description="Lycopene cyclase" evidence="9">
    <location>
        <begin position="20"/>
        <end position="90"/>
    </location>
</feature>
<dbReference type="AlphaFoldDB" id="A0A897N0A2"/>
<evidence type="ECO:0000256" key="1">
    <source>
        <dbReference type="ARBA" id="ARBA00004141"/>
    </source>
</evidence>
<keyword evidence="3 8" id="KW-0812">Transmembrane</keyword>
<comment type="pathway">
    <text evidence="2">Carotenoid biosynthesis.</text>
</comment>